<organism evidence="1 2">
    <name type="scientific">Alteriqipengyuania lutimaris</name>
    <dbReference type="NCBI Taxonomy" id="1538146"/>
    <lineage>
        <taxon>Bacteria</taxon>
        <taxon>Pseudomonadati</taxon>
        <taxon>Pseudomonadota</taxon>
        <taxon>Alphaproteobacteria</taxon>
        <taxon>Sphingomonadales</taxon>
        <taxon>Erythrobacteraceae</taxon>
        <taxon>Alteriqipengyuania</taxon>
    </lineage>
</organism>
<dbReference type="AlphaFoldDB" id="A0A395LNH0"/>
<keyword evidence="2" id="KW-1185">Reference proteome</keyword>
<evidence type="ECO:0000313" key="1">
    <source>
        <dbReference type="EMBL" id="RDS77947.1"/>
    </source>
</evidence>
<dbReference type="RefSeq" id="WP_115492176.1">
    <property type="nucleotide sequence ID" value="NZ_JACHWW010000001.1"/>
</dbReference>
<reference evidence="1 2" key="1">
    <citation type="submission" date="2018-07" db="EMBL/GenBank/DDBJ databases">
        <title>Erythrobacter nanhaiensis sp. nov., a novel member of the genus Erythrobacter isolated from the South China Sea.</title>
        <authorList>
            <person name="Chen X."/>
            <person name="Liu J."/>
        </authorList>
    </citation>
    <scope>NUCLEOTIDE SEQUENCE [LARGE SCALE GENOMIC DNA]</scope>
    <source>
        <strain evidence="1 2">S-5</strain>
    </source>
</reference>
<name>A0A395LNH0_9SPHN</name>
<dbReference type="EMBL" id="QRBB01000001">
    <property type="protein sequence ID" value="RDS77947.1"/>
    <property type="molecule type" value="Genomic_DNA"/>
</dbReference>
<sequence length="98" mass="11287">MNVYLLSFNPFATNFSYNQLLSYIKDNRKVYQFYSPYAGTYILKSTDDTASLQDSFKGFFEGSHFIITKLHVFETGGFLNQEAWNWMAAGQNPFLPGN</sequence>
<gene>
    <name evidence="1" type="ORF">DL238_10275</name>
</gene>
<protein>
    <submittedName>
        <fullName evidence="1">Uncharacterized protein</fullName>
    </submittedName>
</protein>
<evidence type="ECO:0000313" key="2">
    <source>
        <dbReference type="Proteomes" id="UP000254101"/>
    </source>
</evidence>
<accession>A0A395LNH0</accession>
<dbReference type="OrthoDB" id="7597321at2"/>
<comment type="caution">
    <text evidence="1">The sequence shown here is derived from an EMBL/GenBank/DDBJ whole genome shotgun (WGS) entry which is preliminary data.</text>
</comment>
<dbReference type="Proteomes" id="UP000254101">
    <property type="component" value="Unassembled WGS sequence"/>
</dbReference>
<proteinExistence type="predicted"/>